<dbReference type="Pfam" id="PF02367">
    <property type="entry name" value="TsaE"/>
    <property type="match status" value="1"/>
</dbReference>
<keyword evidence="9" id="KW-0460">Magnesium</keyword>
<comment type="subcellular location">
    <subcellularLocation>
        <location evidence="1">Cytoplasm</location>
    </subcellularLocation>
</comment>
<comment type="similarity">
    <text evidence="2">Belongs to the TsaE family.</text>
</comment>
<keyword evidence="5" id="KW-0819">tRNA processing</keyword>
<keyword evidence="8" id="KW-0067">ATP-binding</keyword>
<dbReference type="InterPro" id="IPR027417">
    <property type="entry name" value="P-loop_NTPase"/>
</dbReference>
<evidence type="ECO:0000256" key="5">
    <source>
        <dbReference type="ARBA" id="ARBA00022694"/>
    </source>
</evidence>
<dbReference type="InterPro" id="IPR003442">
    <property type="entry name" value="T6A_TsaE"/>
</dbReference>
<name>A0ABY6Z1P6_9BACL</name>
<evidence type="ECO:0000256" key="3">
    <source>
        <dbReference type="ARBA" id="ARBA00019010"/>
    </source>
</evidence>
<keyword evidence="6" id="KW-0479">Metal-binding</keyword>
<sequence length="172" mass="19214">MNGQWQLHTTSPEQTRELGRCLGELLQAGDMILLQGDLGVGKTHFAQGIGVGLDIGEPLTSPTFTLVAEYDGRLPLTHMDLYRLYADESDENEVLSERTLTQIAFDDYLDGERVVLIEWPTGVRSYLDDYLFVAFSYGDTEDAPNDRNIVVTAEGNGATERLREWVSAWPLS</sequence>
<evidence type="ECO:0000256" key="4">
    <source>
        <dbReference type="ARBA" id="ARBA00022490"/>
    </source>
</evidence>
<proteinExistence type="inferred from homology"/>
<gene>
    <name evidence="11" type="primary">tsaE</name>
    <name evidence="11" type="ORF">NZD86_21250</name>
</gene>
<evidence type="ECO:0000313" key="11">
    <source>
        <dbReference type="EMBL" id="WAH36670.1"/>
    </source>
</evidence>
<dbReference type="Gene3D" id="3.40.50.300">
    <property type="entry name" value="P-loop containing nucleotide triphosphate hydrolases"/>
    <property type="match status" value="1"/>
</dbReference>
<keyword evidence="12" id="KW-1185">Reference proteome</keyword>
<evidence type="ECO:0000256" key="6">
    <source>
        <dbReference type="ARBA" id="ARBA00022723"/>
    </source>
</evidence>
<dbReference type="NCBIfam" id="TIGR00150">
    <property type="entry name" value="T6A_YjeE"/>
    <property type="match status" value="1"/>
</dbReference>
<evidence type="ECO:0000256" key="7">
    <source>
        <dbReference type="ARBA" id="ARBA00022741"/>
    </source>
</evidence>
<evidence type="ECO:0000256" key="8">
    <source>
        <dbReference type="ARBA" id="ARBA00022840"/>
    </source>
</evidence>
<dbReference type="SUPFAM" id="SSF52540">
    <property type="entry name" value="P-loop containing nucleoside triphosphate hydrolases"/>
    <property type="match status" value="1"/>
</dbReference>
<evidence type="ECO:0000313" key="12">
    <source>
        <dbReference type="Proteomes" id="UP001164803"/>
    </source>
</evidence>
<evidence type="ECO:0000256" key="1">
    <source>
        <dbReference type="ARBA" id="ARBA00004496"/>
    </source>
</evidence>
<evidence type="ECO:0000256" key="10">
    <source>
        <dbReference type="ARBA" id="ARBA00032441"/>
    </source>
</evidence>
<organism evidence="11 12">
    <name type="scientific">Alicyclobacillus dauci</name>
    <dbReference type="NCBI Taxonomy" id="1475485"/>
    <lineage>
        <taxon>Bacteria</taxon>
        <taxon>Bacillati</taxon>
        <taxon>Bacillota</taxon>
        <taxon>Bacilli</taxon>
        <taxon>Bacillales</taxon>
        <taxon>Alicyclobacillaceae</taxon>
        <taxon>Alicyclobacillus</taxon>
    </lineage>
</organism>
<keyword evidence="7" id="KW-0547">Nucleotide-binding</keyword>
<accession>A0ABY6Z1P6</accession>
<reference evidence="11" key="1">
    <citation type="submission" date="2022-08" db="EMBL/GenBank/DDBJ databases">
        <title>Alicyclobacillus dauci DSM2870, complete genome.</title>
        <authorList>
            <person name="Wang Q."/>
            <person name="Cai R."/>
            <person name="Wang Z."/>
        </authorList>
    </citation>
    <scope>NUCLEOTIDE SEQUENCE</scope>
    <source>
        <strain evidence="11">DSM 28700</strain>
    </source>
</reference>
<dbReference type="PANTHER" id="PTHR33540">
    <property type="entry name" value="TRNA THREONYLCARBAMOYLADENOSINE BIOSYNTHESIS PROTEIN TSAE"/>
    <property type="match status" value="1"/>
</dbReference>
<dbReference type="EMBL" id="CP104064">
    <property type="protein sequence ID" value="WAH36670.1"/>
    <property type="molecule type" value="Genomic_DNA"/>
</dbReference>
<protein>
    <recommendedName>
        <fullName evidence="3">tRNA threonylcarbamoyladenosine biosynthesis protein TsaE</fullName>
    </recommendedName>
    <alternativeName>
        <fullName evidence="10">t(6)A37 threonylcarbamoyladenosine biosynthesis protein TsaE</fullName>
    </alternativeName>
</protein>
<evidence type="ECO:0000256" key="2">
    <source>
        <dbReference type="ARBA" id="ARBA00007599"/>
    </source>
</evidence>
<evidence type="ECO:0000256" key="9">
    <source>
        <dbReference type="ARBA" id="ARBA00022842"/>
    </source>
</evidence>
<dbReference type="PANTHER" id="PTHR33540:SF2">
    <property type="entry name" value="TRNA THREONYLCARBAMOYLADENOSINE BIOSYNTHESIS PROTEIN TSAE"/>
    <property type="match status" value="1"/>
</dbReference>
<keyword evidence="4" id="KW-0963">Cytoplasm</keyword>
<dbReference type="Proteomes" id="UP001164803">
    <property type="component" value="Chromosome"/>
</dbReference>
<dbReference type="RefSeq" id="WP_268044036.1">
    <property type="nucleotide sequence ID" value="NZ_CP104064.1"/>
</dbReference>